<gene>
    <name evidence="1" type="ORF">UFOVP1122_41</name>
</gene>
<protein>
    <submittedName>
        <fullName evidence="1">Uncharacterized protein</fullName>
    </submittedName>
</protein>
<dbReference type="EMBL" id="LR797061">
    <property type="protein sequence ID" value="CAB4184874.1"/>
    <property type="molecule type" value="Genomic_DNA"/>
</dbReference>
<evidence type="ECO:0000313" key="1">
    <source>
        <dbReference type="EMBL" id="CAB4184874.1"/>
    </source>
</evidence>
<proteinExistence type="predicted"/>
<organism evidence="1">
    <name type="scientific">uncultured Caudovirales phage</name>
    <dbReference type="NCBI Taxonomy" id="2100421"/>
    <lineage>
        <taxon>Viruses</taxon>
        <taxon>Duplodnaviria</taxon>
        <taxon>Heunggongvirae</taxon>
        <taxon>Uroviricota</taxon>
        <taxon>Caudoviricetes</taxon>
        <taxon>Peduoviridae</taxon>
        <taxon>Maltschvirus</taxon>
        <taxon>Maltschvirus maltsch</taxon>
    </lineage>
</organism>
<accession>A0A6J5QZG5</accession>
<name>A0A6J5QZG5_9CAUD</name>
<reference evidence="1" key="1">
    <citation type="submission" date="2020-05" db="EMBL/GenBank/DDBJ databases">
        <authorList>
            <person name="Chiriac C."/>
            <person name="Salcher M."/>
            <person name="Ghai R."/>
            <person name="Kavagutti S V."/>
        </authorList>
    </citation>
    <scope>NUCLEOTIDE SEQUENCE</scope>
</reference>
<sequence>MPLLQVSSRTAVQSESGVIYSAAPARFRGHVVFNNGAHVRMLTPQVWREIKKGMVRQAALPPRPPGG</sequence>